<proteinExistence type="predicted"/>
<sequence>MKWLLLQNYVENDHAFKLVFKYEISSIKILKDPSLAFGEAYINVTIDFKGNLEQIVETVYEIKTPLKYIE</sequence>
<accession>A0A161X0H5</accession>
<dbReference type="Pfam" id="PF25371">
    <property type="entry name" value="DUF7884"/>
    <property type="match status" value="1"/>
</dbReference>
<dbReference type="AlphaFoldDB" id="A0A161X0H5"/>
<evidence type="ECO:0000259" key="1">
    <source>
        <dbReference type="Pfam" id="PF25371"/>
    </source>
</evidence>
<evidence type="ECO:0000313" key="3">
    <source>
        <dbReference type="Proteomes" id="UP000076603"/>
    </source>
</evidence>
<keyword evidence="3" id="KW-1185">Reference proteome</keyword>
<dbReference type="EMBL" id="LWAE01000002">
    <property type="protein sequence ID" value="KZL92928.1"/>
    <property type="molecule type" value="Genomic_DNA"/>
</dbReference>
<comment type="caution">
    <text evidence="2">The sequence shown here is derived from an EMBL/GenBank/DDBJ whole genome shotgun (WGS) entry which is preliminary data.</text>
</comment>
<dbReference type="InterPro" id="IPR057206">
    <property type="entry name" value="DUF7884"/>
</dbReference>
<evidence type="ECO:0000313" key="2">
    <source>
        <dbReference type="EMBL" id="KZL92928.1"/>
    </source>
</evidence>
<dbReference type="PATRIC" id="fig|1121326.3.peg.2755"/>
<dbReference type="Proteomes" id="UP000076603">
    <property type="component" value="Unassembled WGS sequence"/>
</dbReference>
<dbReference type="STRING" id="1121326.CLMAG_27420"/>
<name>A0A161X0H5_9CLOT</name>
<dbReference type="OrthoDB" id="9782855at2"/>
<dbReference type="RefSeq" id="WP_066622743.1">
    <property type="nucleotide sequence ID" value="NZ_FQXL01000047.1"/>
</dbReference>
<reference evidence="2 3" key="1">
    <citation type="submission" date="2016-04" db="EMBL/GenBank/DDBJ databases">
        <title>Genome sequence of Clostridium magnum DSM 2767.</title>
        <authorList>
            <person name="Poehlein A."/>
            <person name="Uhlig R."/>
            <person name="Fischer R."/>
            <person name="Bahl H."/>
            <person name="Daniel R."/>
        </authorList>
    </citation>
    <scope>NUCLEOTIDE SEQUENCE [LARGE SCALE GENOMIC DNA]</scope>
    <source>
        <strain evidence="2 3">DSM 2767</strain>
    </source>
</reference>
<organism evidence="2 3">
    <name type="scientific">Clostridium magnum DSM 2767</name>
    <dbReference type="NCBI Taxonomy" id="1121326"/>
    <lineage>
        <taxon>Bacteria</taxon>
        <taxon>Bacillati</taxon>
        <taxon>Bacillota</taxon>
        <taxon>Clostridia</taxon>
        <taxon>Eubacteriales</taxon>
        <taxon>Clostridiaceae</taxon>
        <taxon>Clostridium</taxon>
    </lineage>
</organism>
<gene>
    <name evidence="2" type="ORF">CLMAG_27420</name>
</gene>
<protein>
    <recommendedName>
        <fullName evidence="1">DUF7884 domain-containing protein</fullName>
    </recommendedName>
</protein>
<feature type="domain" description="DUF7884" evidence="1">
    <location>
        <begin position="8"/>
        <end position="63"/>
    </location>
</feature>